<reference evidence="1" key="1">
    <citation type="submission" date="2021-03" db="EMBL/GenBank/DDBJ databases">
        <title>Comparative genomic analysis of European sttrains of Leptospira interrogans serovars Copenhageni and Icterohaemorrhagiae.</title>
        <authorList>
            <person name="Arent Z."/>
            <person name="Gurgul A."/>
            <person name="Jasielczuk I."/>
            <person name="Pardyak L."/>
        </authorList>
    </citation>
    <scope>NUCLEOTIDE SEQUENCE</scope>
    <source>
        <strain evidence="1">X240</strain>
    </source>
</reference>
<evidence type="ECO:0000313" key="1">
    <source>
        <dbReference type="EMBL" id="MBO8015232.1"/>
    </source>
</evidence>
<dbReference type="AlphaFoldDB" id="A0AAW4JTL1"/>
<dbReference type="PROSITE" id="PS51257">
    <property type="entry name" value="PROKAR_LIPOPROTEIN"/>
    <property type="match status" value="1"/>
</dbReference>
<dbReference type="RefSeq" id="WP_001224416.1">
    <property type="nucleotide sequence ID" value="NZ_CP043891.1"/>
</dbReference>
<dbReference type="Proteomes" id="UP000670463">
    <property type="component" value="Unassembled WGS sequence"/>
</dbReference>
<name>A0AAW4JTL1_LEPIR</name>
<organism evidence="1 2">
    <name type="scientific">Leptospira interrogans serovar Icterohaemorrhagiae</name>
    <dbReference type="NCBI Taxonomy" id="90062"/>
    <lineage>
        <taxon>Bacteria</taxon>
        <taxon>Pseudomonadati</taxon>
        <taxon>Spirochaetota</taxon>
        <taxon>Spirochaetia</taxon>
        <taxon>Leptospirales</taxon>
        <taxon>Leptospiraceae</taxon>
        <taxon>Leptospira</taxon>
    </lineage>
</organism>
<comment type="caution">
    <text evidence="1">The sequence shown here is derived from an EMBL/GenBank/DDBJ whole genome shotgun (WGS) entry which is preliminary data.</text>
</comment>
<accession>A0AAW4JTL1</accession>
<dbReference type="NCBIfam" id="TIGR04389">
    <property type="entry name" value="Lepto_lipo_1"/>
    <property type="match status" value="1"/>
</dbReference>
<gene>
    <name evidence="1" type="ORF">J6377_05475</name>
</gene>
<evidence type="ECO:0000313" key="2">
    <source>
        <dbReference type="Proteomes" id="UP000670463"/>
    </source>
</evidence>
<protein>
    <submittedName>
        <fullName evidence="1">Lipoprotein, tandem type</fullName>
    </submittedName>
</protein>
<sequence length="211" mass="24021">MRKEMEKNYKKLIFLMIVVIGLTGCKKSQEELAKEEEKKKLEVVNSSINMVYGIFINNLVFLLDENAESMKEEPACFEFRPKEGRASVKFYKHPEVYNLEVKTKNELEYILIYQAKQANLKLNLKGQLPGRVSGVIDVLSAELRLFDLPNKKKSAAINDIDIAYDGQGDSNSDSHHGRFNSISECEEGYVKNDELNESLREQKSTCEGPGC</sequence>
<dbReference type="InterPro" id="IPR030886">
    <property type="entry name" value="Lepto_lipo"/>
</dbReference>
<keyword evidence="1" id="KW-0449">Lipoprotein</keyword>
<dbReference type="GeneID" id="61143861"/>
<dbReference type="EMBL" id="JAGGCK010000006">
    <property type="protein sequence ID" value="MBO8015232.1"/>
    <property type="molecule type" value="Genomic_DNA"/>
</dbReference>
<proteinExistence type="predicted"/>